<evidence type="ECO:0000313" key="1">
    <source>
        <dbReference type="EMBL" id="KAG8379644.1"/>
    </source>
</evidence>
<proteinExistence type="predicted"/>
<reference evidence="1" key="1">
    <citation type="submission" date="2019-10" db="EMBL/GenBank/DDBJ databases">
        <authorList>
            <person name="Zhang R."/>
            <person name="Pan Y."/>
            <person name="Wang J."/>
            <person name="Ma R."/>
            <person name="Yu S."/>
        </authorList>
    </citation>
    <scope>NUCLEOTIDE SEQUENCE</scope>
    <source>
        <strain evidence="1">LA-IB0</strain>
        <tissue evidence="1">Leaf</tissue>
    </source>
</reference>
<evidence type="ECO:0000313" key="2">
    <source>
        <dbReference type="Proteomes" id="UP000826271"/>
    </source>
</evidence>
<sequence>MADGTRIIDHCMDVDGLKSSIERTEKSVEEIHHILAILTVTYQSQGVNEPGTSVEAGDDLQIPTKCSTMEFPLFNGEDSRGRVYRCKQFFEVDDTPPDSKEYLDKFDALMNCVDLFESYAISCFLGGIKHEISVLVCMFNPKSLQEAVSSEKLQEQANHISSKRYAQPVLPKFASNAQKPSITSPPARFTSSYSSPVYTNHLSSL</sequence>
<dbReference type="Proteomes" id="UP000826271">
    <property type="component" value="Unassembled WGS sequence"/>
</dbReference>
<comment type="caution">
    <text evidence="1">The sequence shown here is derived from an EMBL/GenBank/DDBJ whole genome shotgun (WGS) entry which is preliminary data.</text>
</comment>
<organism evidence="1 2">
    <name type="scientific">Buddleja alternifolia</name>
    <dbReference type="NCBI Taxonomy" id="168488"/>
    <lineage>
        <taxon>Eukaryota</taxon>
        <taxon>Viridiplantae</taxon>
        <taxon>Streptophyta</taxon>
        <taxon>Embryophyta</taxon>
        <taxon>Tracheophyta</taxon>
        <taxon>Spermatophyta</taxon>
        <taxon>Magnoliopsida</taxon>
        <taxon>eudicotyledons</taxon>
        <taxon>Gunneridae</taxon>
        <taxon>Pentapetalae</taxon>
        <taxon>asterids</taxon>
        <taxon>lamiids</taxon>
        <taxon>Lamiales</taxon>
        <taxon>Scrophulariaceae</taxon>
        <taxon>Buddlejeae</taxon>
        <taxon>Buddleja</taxon>
    </lineage>
</organism>
<name>A0AAV6XB53_9LAMI</name>
<protein>
    <submittedName>
        <fullName evidence="1">Uncharacterized protein</fullName>
    </submittedName>
</protein>
<accession>A0AAV6XB53</accession>
<keyword evidence="2" id="KW-1185">Reference proteome</keyword>
<dbReference type="AlphaFoldDB" id="A0AAV6XB53"/>
<gene>
    <name evidence="1" type="ORF">BUALT_Bualt07G0110400</name>
</gene>
<dbReference type="EMBL" id="WHWC01000007">
    <property type="protein sequence ID" value="KAG8379644.1"/>
    <property type="molecule type" value="Genomic_DNA"/>
</dbReference>